<reference evidence="13" key="1">
    <citation type="journal article" date="2022" name="bioRxiv">
        <title>Sequencing and chromosome-scale assembly of the giantPleurodeles waltlgenome.</title>
        <authorList>
            <person name="Brown T."/>
            <person name="Elewa A."/>
            <person name="Iarovenko S."/>
            <person name="Subramanian E."/>
            <person name="Araus A.J."/>
            <person name="Petzold A."/>
            <person name="Susuki M."/>
            <person name="Suzuki K.-i.T."/>
            <person name="Hayashi T."/>
            <person name="Toyoda A."/>
            <person name="Oliveira C."/>
            <person name="Osipova E."/>
            <person name="Leigh N.D."/>
            <person name="Simon A."/>
            <person name="Yun M.H."/>
        </authorList>
    </citation>
    <scope>NUCLEOTIDE SEQUENCE</scope>
    <source>
        <strain evidence="13">20211129_DDA</strain>
        <tissue evidence="13">Liver</tissue>
    </source>
</reference>
<dbReference type="GO" id="GO:0042802">
    <property type="term" value="F:identical protein binding"/>
    <property type="evidence" value="ECO:0007669"/>
    <property type="project" value="InterPro"/>
</dbReference>
<organism evidence="13 14">
    <name type="scientific">Pleurodeles waltl</name>
    <name type="common">Iberian ribbed newt</name>
    <dbReference type="NCBI Taxonomy" id="8319"/>
    <lineage>
        <taxon>Eukaryota</taxon>
        <taxon>Metazoa</taxon>
        <taxon>Chordata</taxon>
        <taxon>Craniata</taxon>
        <taxon>Vertebrata</taxon>
        <taxon>Euteleostomi</taxon>
        <taxon>Amphibia</taxon>
        <taxon>Batrachia</taxon>
        <taxon>Caudata</taxon>
        <taxon>Salamandroidea</taxon>
        <taxon>Salamandridae</taxon>
        <taxon>Pleurodelinae</taxon>
        <taxon>Pleurodeles</taxon>
    </lineage>
</organism>
<dbReference type="GO" id="GO:0008017">
    <property type="term" value="F:microtubule binding"/>
    <property type="evidence" value="ECO:0007669"/>
    <property type="project" value="InterPro"/>
</dbReference>
<feature type="coiled-coil region" evidence="9">
    <location>
        <begin position="74"/>
        <end position="239"/>
    </location>
</feature>
<evidence type="ECO:0000256" key="5">
    <source>
        <dbReference type="ARBA" id="ARBA00023054"/>
    </source>
</evidence>
<dbReference type="InterPro" id="IPR024957">
    <property type="entry name" value="Cep57_MT-bd_dom"/>
</dbReference>
<dbReference type="InterPro" id="IPR051756">
    <property type="entry name" value="Centrosomal_MT-associated"/>
</dbReference>
<dbReference type="Proteomes" id="UP001066276">
    <property type="component" value="Chromosome 5"/>
</dbReference>
<dbReference type="Gene3D" id="1.20.58.90">
    <property type="match status" value="1"/>
</dbReference>
<dbReference type="GO" id="GO:0005813">
    <property type="term" value="C:centrosome"/>
    <property type="evidence" value="ECO:0007669"/>
    <property type="project" value="UniProtKB-SubCell"/>
</dbReference>
<evidence type="ECO:0000256" key="3">
    <source>
        <dbReference type="ARBA" id="ARBA00022490"/>
    </source>
</evidence>
<comment type="subcellular location">
    <subcellularLocation>
        <location evidence="1">Cytoplasm</location>
        <location evidence="1">Cytoskeleton</location>
        <location evidence="1">Microtubule organizing center</location>
        <location evidence="1">Centrosome</location>
    </subcellularLocation>
</comment>
<protein>
    <recommendedName>
        <fullName evidence="7">Centrosomal protein 57kDa-like protein 1</fullName>
    </recommendedName>
    <alternativeName>
        <fullName evidence="8">Cep57-related protein</fullName>
    </alternativeName>
</protein>
<dbReference type="InterPro" id="IPR025913">
    <property type="entry name" value="Cep57_CLD"/>
</dbReference>
<feature type="region of interest" description="Disordered" evidence="10">
    <location>
        <begin position="323"/>
        <end position="358"/>
    </location>
</feature>
<name>A0AAV7RGY2_PLEWA</name>
<keyword evidence="5 9" id="KW-0175">Coiled coil</keyword>
<dbReference type="EMBL" id="JANPWB010000009">
    <property type="protein sequence ID" value="KAJ1151917.1"/>
    <property type="molecule type" value="Genomic_DNA"/>
</dbReference>
<feature type="region of interest" description="Disordered" evidence="10">
    <location>
        <begin position="436"/>
        <end position="473"/>
    </location>
</feature>
<dbReference type="SUPFAM" id="SSF57997">
    <property type="entry name" value="Tropomyosin"/>
    <property type="match status" value="1"/>
</dbReference>
<dbReference type="PANTHER" id="PTHR19336">
    <property type="entry name" value="UNCHARACTERIZED DUF1167"/>
    <property type="match status" value="1"/>
</dbReference>
<dbReference type="AlphaFoldDB" id="A0AAV7RGY2"/>
<feature type="compositionally biased region" description="Basic residues" evidence="10">
    <location>
        <begin position="263"/>
        <end position="274"/>
    </location>
</feature>
<keyword evidence="6" id="KW-0206">Cytoskeleton</keyword>
<dbReference type="GO" id="GO:0005874">
    <property type="term" value="C:microtubule"/>
    <property type="evidence" value="ECO:0007669"/>
    <property type="project" value="UniProtKB-KW"/>
</dbReference>
<proteinExistence type="inferred from homology"/>
<keyword evidence="3" id="KW-0963">Cytoplasm</keyword>
<evidence type="ECO:0000313" key="14">
    <source>
        <dbReference type="Proteomes" id="UP001066276"/>
    </source>
</evidence>
<feature type="non-terminal residue" evidence="13">
    <location>
        <position position="1"/>
    </location>
</feature>
<dbReference type="Pfam" id="PF14073">
    <property type="entry name" value="Cep57_CLD"/>
    <property type="match status" value="1"/>
</dbReference>
<evidence type="ECO:0000256" key="7">
    <source>
        <dbReference type="ARBA" id="ARBA00041218"/>
    </source>
</evidence>
<feature type="domain" description="Cep57 centrosome localisation" evidence="12">
    <location>
        <begin position="77"/>
        <end position="253"/>
    </location>
</feature>
<feature type="domain" description="Cep57 centrosome microtubule-binding" evidence="11">
    <location>
        <begin position="351"/>
        <end position="423"/>
    </location>
</feature>
<evidence type="ECO:0000259" key="11">
    <source>
        <dbReference type="Pfam" id="PF06657"/>
    </source>
</evidence>
<dbReference type="GO" id="GO:0043015">
    <property type="term" value="F:gamma-tubulin binding"/>
    <property type="evidence" value="ECO:0007669"/>
    <property type="project" value="InterPro"/>
</dbReference>
<evidence type="ECO:0000256" key="9">
    <source>
        <dbReference type="SAM" id="Coils"/>
    </source>
</evidence>
<gene>
    <name evidence="13" type="ORF">NDU88_004696</name>
</gene>
<accession>A0AAV7RGY2</accession>
<dbReference type="PANTHER" id="PTHR19336:SF10">
    <property type="entry name" value="CENTROSOMAL PROTEIN CEP57L1"/>
    <property type="match status" value="1"/>
</dbReference>
<feature type="region of interest" description="Disordered" evidence="10">
    <location>
        <begin position="256"/>
        <end position="279"/>
    </location>
</feature>
<evidence type="ECO:0000256" key="4">
    <source>
        <dbReference type="ARBA" id="ARBA00022701"/>
    </source>
</evidence>
<feature type="non-terminal residue" evidence="13">
    <location>
        <position position="502"/>
    </location>
</feature>
<comment type="caution">
    <text evidence="13">The sequence shown here is derived from an EMBL/GenBank/DDBJ whole genome shotgun (WGS) entry which is preliminary data.</text>
</comment>
<feature type="compositionally biased region" description="Low complexity" evidence="10">
    <location>
        <begin position="335"/>
        <end position="358"/>
    </location>
</feature>
<evidence type="ECO:0000256" key="1">
    <source>
        <dbReference type="ARBA" id="ARBA00004300"/>
    </source>
</evidence>
<evidence type="ECO:0000259" key="12">
    <source>
        <dbReference type="Pfam" id="PF14073"/>
    </source>
</evidence>
<comment type="similarity">
    <text evidence="2">Belongs to the translokin family.</text>
</comment>
<evidence type="ECO:0000256" key="2">
    <source>
        <dbReference type="ARBA" id="ARBA00008179"/>
    </source>
</evidence>
<evidence type="ECO:0000313" key="13">
    <source>
        <dbReference type="EMBL" id="KAJ1151917.1"/>
    </source>
</evidence>
<keyword evidence="4" id="KW-0493">Microtubule</keyword>
<evidence type="ECO:0000256" key="6">
    <source>
        <dbReference type="ARBA" id="ARBA00023212"/>
    </source>
</evidence>
<feature type="compositionally biased region" description="Basic residues" evidence="10">
    <location>
        <begin position="436"/>
        <end position="448"/>
    </location>
</feature>
<evidence type="ECO:0000256" key="8">
    <source>
        <dbReference type="ARBA" id="ARBA00042578"/>
    </source>
</evidence>
<dbReference type="Pfam" id="PF06657">
    <property type="entry name" value="Cep57_MT_bd"/>
    <property type="match status" value="1"/>
</dbReference>
<evidence type="ECO:0000256" key="10">
    <source>
        <dbReference type="SAM" id="MobiDB-lite"/>
    </source>
</evidence>
<keyword evidence="14" id="KW-1185">Reference proteome</keyword>
<sequence>LLKKPLEVWHHCAWSKMDSTIKDSYLGSFYQPPNKVPSRRTSFGKIDSCNRKADVLHSSKPVSATFDVDPAPNSKELMSALQTLHEKIRRLELERTNAEDNLQSLSKEAAEYKKVLECEHHKKDLSGRIVTEQRHEEVTSELSKAQSRCSLLEKQLDYMRKLVQNAEKEKNAVVEQQASLRRENDLNQEDLRSKLERLDVLEKECVRLTGTQRTAQNKISQLQEKLHEEQHHRKLLQQKAEQLETGLEINRLLIPTPVSSKSGPKKKAKKKCSAKKTADLTEPHRQQMYPKAGELPFVAGKSLSSSHSLSANVQTVLHMIKHNSPRVSQPPPGAPGRRAFRAASAGRPISSSSTSSSTSEGLADVLLSLQEELGQMSFEHQDLLKQIQDTQNNDVREDLERELDCLTKQMETKGEQILKLKNHQVNVKKLKLRAQKAKKSSTVSKHKAERPSGNKELLVSPRRRTAPSKGISVKESPSSLQLLKNFKKLQMTLKKEDIMWEK</sequence>